<feature type="domain" description="HTH merR-type" evidence="2">
    <location>
        <begin position="1"/>
        <end position="69"/>
    </location>
</feature>
<dbReference type="InterPro" id="IPR000551">
    <property type="entry name" value="MerR-type_HTH_dom"/>
</dbReference>
<dbReference type="SMART" id="SM00422">
    <property type="entry name" value="HTH_MERR"/>
    <property type="match status" value="1"/>
</dbReference>
<dbReference type="InterPro" id="IPR009061">
    <property type="entry name" value="DNA-bd_dom_put_sf"/>
</dbReference>
<dbReference type="PROSITE" id="PS50937">
    <property type="entry name" value="HTH_MERR_2"/>
    <property type="match status" value="1"/>
</dbReference>
<dbReference type="Pfam" id="PF13411">
    <property type="entry name" value="MerR_1"/>
    <property type="match status" value="1"/>
</dbReference>
<evidence type="ECO:0000256" key="1">
    <source>
        <dbReference type="ARBA" id="ARBA00023125"/>
    </source>
</evidence>
<dbReference type="Gene3D" id="1.10.1660.10">
    <property type="match status" value="1"/>
</dbReference>
<reference evidence="3" key="1">
    <citation type="submission" date="2022-07" db="EMBL/GenBank/DDBJ databases">
        <authorList>
            <person name="Kouya T."/>
            <person name="Ishiyama Y."/>
        </authorList>
    </citation>
    <scope>NUCLEOTIDE SEQUENCE</scope>
    <source>
        <strain evidence="3">WR16-4</strain>
    </source>
</reference>
<gene>
    <name evidence="3" type="ORF">WR164_13400</name>
</gene>
<name>A0A9W6ESS9_9LACO</name>
<accession>A0A9W6ESS9</accession>
<keyword evidence="1" id="KW-0238">DNA-binding</keyword>
<dbReference type="EMBL" id="BRPL01000002">
    <property type="protein sequence ID" value="GLB47361.1"/>
    <property type="molecule type" value="Genomic_DNA"/>
</dbReference>
<dbReference type="GO" id="GO:0003677">
    <property type="term" value="F:DNA binding"/>
    <property type="evidence" value="ECO:0007669"/>
    <property type="project" value="UniProtKB-KW"/>
</dbReference>
<protein>
    <submittedName>
        <fullName evidence="3">Transcriptional regulator</fullName>
    </submittedName>
</protein>
<reference evidence="3" key="2">
    <citation type="journal article" date="2023" name="PLoS ONE">
        <title>Philodulcilactobacillus myokoensis gen. nov., sp. nov., a fructophilic, acidophilic, and agar-phobic lactic acid bacterium isolated from fermented vegetable extracts.</title>
        <authorList>
            <person name="Kouya T."/>
            <person name="Ishiyama Y."/>
            <person name="Ohashi S."/>
            <person name="Kumakubo R."/>
            <person name="Yamazaki T."/>
            <person name="Otaki T."/>
        </authorList>
    </citation>
    <scope>NUCLEOTIDE SEQUENCE</scope>
    <source>
        <strain evidence="3">WR16-4</strain>
    </source>
</reference>
<dbReference type="RefSeq" id="WP_286136827.1">
    <property type="nucleotide sequence ID" value="NZ_BRPL01000002.1"/>
</dbReference>
<dbReference type="GO" id="GO:0003700">
    <property type="term" value="F:DNA-binding transcription factor activity"/>
    <property type="evidence" value="ECO:0007669"/>
    <property type="project" value="InterPro"/>
</dbReference>
<dbReference type="PANTHER" id="PTHR30204">
    <property type="entry name" value="REDOX-CYCLING DRUG-SENSING TRANSCRIPTIONAL ACTIVATOR SOXR"/>
    <property type="match status" value="1"/>
</dbReference>
<evidence type="ECO:0000313" key="4">
    <source>
        <dbReference type="Proteomes" id="UP001144204"/>
    </source>
</evidence>
<organism evidence="3 4">
    <name type="scientific">Philodulcilactobacillus myokoensis</name>
    <dbReference type="NCBI Taxonomy" id="2929573"/>
    <lineage>
        <taxon>Bacteria</taxon>
        <taxon>Bacillati</taxon>
        <taxon>Bacillota</taxon>
        <taxon>Bacilli</taxon>
        <taxon>Lactobacillales</taxon>
        <taxon>Lactobacillaceae</taxon>
        <taxon>Philodulcilactobacillus</taxon>
    </lineage>
</organism>
<dbReference type="AlphaFoldDB" id="A0A9W6ESS9"/>
<comment type="caution">
    <text evidence="3">The sequence shown here is derived from an EMBL/GenBank/DDBJ whole genome shotgun (WGS) entry which is preliminary data.</text>
</comment>
<dbReference type="InterPro" id="IPR047057">
    <property type="entry name" value="MerR_fam"/>
</dbReference>
<dbReference type="CDD" id="cd01109">
    <property type="entry name" value="HTH_YyaN"/>
    <property type="match status" value="1"/>
</dbReference>
<dbReference type="PANTHER" id="PTHR30204:SF98">
    <property type="entry name" value="HTH-TYPE TRANSCRIPTIONAL REGULATOR ADHR"/>
    <property type="match status" value="1"/>
</dbReference>
<evidence type="ECO:0000313" key="3">
    <source>
        <dbReference type="EMBL" id="GLB47361.1"/>
    </source>
</evidence>
<proteinExistence type="predicted"/>
<dbReference type="Proteomes" id="UP001144204">
    <property type="component" value="Unassembled WGS sequence"/>
</dbReference>
<sequence>MLISQVAKKYHLTISNLHYWENIGLLTNVHRNANGYRDYDQKNIGQLEFVICMRNAGVNVNHLAKYMQLFQQGNQTMDQRKQILIDQLHEMDRKMDRMKSAHQLLSYKIKHYDQLGRVDYVDEKNQSKSKIKG</sequence>
<dbReference type="SUPFAM" id="SSF46955">
    <property type="entry name" value="Putative DNA-binding domain"/>
    <property type="match status" value="1"/>
</dbReference>
<evidence type="ECO:0000259" key="2">
    <source>
        <dbReference type="PROSITE" id="PS50937"/>
    </source>
</evidence>
<keyword evidence="4" id="KW-1185">Reference proteome</keyword>